<dbReference type="Proteomes" id="UP000031670">
    <property type="component" value="Unassembled WGS sequence"/>
</dbReference>
<evidence type="ECO:0000313" key="3">
    <source>
        <dbReference type="Proteomes" id="UP000031670"/>
    </source>
</evidence>
<dbReference type="GO" id="GO:0016757">
    <property type="term" value="F:glycosyltransferase activity"/>
    <property type="evidence" value="ECO:0007669"/>
    <property type="project" value="InterPro"/>
</dbReference>
<keyword evidence="2" id="KW-0808">Transferase</keyword>
<reference evidence="2 3" key="2">
    <citation type="submission" date="2015-01" db="EMBL/GenBank/DDBJ databases">
        <authorList>
            <consortium name="NBRP consortium"/>
            <person name="Sawabe T."/>
            <person name="Meirelles P."/>
            <person name="Feng G."/>
            <person name="Sayaka M."/>
            <person name="Hattori M."/>
            <person name="Ohkuma M."/>
        </authorList>
    </citation>
    <scope>NUCLEOTIDE SEQUENCE [LARGE SCALE GENOMIC DNA]</scope>
    <source>
        <strain evidence="2 3">JCM19232</strain>
    </source>
</reference>
<name>A0A0B8PA72_9VIBR</name>
<organism evidence="2 3">
    <name type="scientific">Vibrio ishigakensis</name>
    <dbReference type="NCBI Taxonomy" id="1481914"/>
    <lineage>
        <taxon>Bacteria</taxon>
        <taxon>Pseudomonadati</taxon>
        <taxon>Pseudomonadota</taxon>
        <taxon>Gammaproteobacteria</taxon>
        <taxon>Vibrionales</taxon>
        <taxon>Vibrionaceae</taxon>
        <taxon>Vibrio</taxon>
    </lineage>
</organism>
<evidence type="ECO:0000259" key="1">
    <source>
        <dbReference type="Pfam" id="PF00534"/>
    </source>
</evidence>
<proteinExistence type="predicted"/>
<dbReference type="AlphaFoldDB" id="A0A0B8PA72"/>
<dbReference type="PANTHER" id="PTHR12526">
    <property type="entry name" value="GLYCOSYLTRANSFERASE"/>
    <property type="match status" value="1"/>
</dbReference>
<reference evidence="2 3" key="1">
    <citation type="submission" date="2015-01" db="EMBL/GenBank/DDBJ databases">
        <title>Vibrio sp. C5 JCM 19232 whole genome shotgun sequence.</title>
        <authorList>
            <person name="Sawabe T."/>
            <person name="Meirelles P."/>
            <person name="Feng G."/>
            <person name="Sayaka M."/>
            <person name="Hattori M."/>
            <person name="Ohkuma M."/>
        </authorList>
    </citation>
    <scope>NUCLEOTIDE SEQUENCE [LARGE SCALE GENOMIC DNA]</scope>
    <source>
        <strain evidence="2 3">JCM19232</strain>
    </source>
</reference>
<protein>
    <submittedName>
        <fullName evidence="2">Glycosyltransferase</fullName>
    </submittedName>
</protein>
<dbReference type="GO" id="GO:1901135">
    <property type="term" value="P:carbohydrate derivative metabolic process"/>
    <property type="evidence" value="ECO:0007669"/>
    <property type="project" value="UniProtKB-ARBA"/>
</dbReference>
<dbReference type="SUPFAM" id="SSF53756">
    <property type="entry name" value="UDP-Glycosyltransferase/glycogen phosphorylase"/>
    <property type="match status" value="1"/>
</dbReference>
<accession>A0A0B8PA72</accession>
<sequence length="251" mass="28005">MIREQKTRNNFNPIYLKRAWKDFDRVAVVRESLKPTCIEFFPKVESKLVTVHNTIDLDAYSLKSGEPLEEQIEDKVAIDDLVDTNLIKIITIGRLSPEKGHLRLITAFEKAAIDNEALRLYIVGGHGKSEELLVNRIEDSIVKDKIHLVTTVSNPYPLLKFSDGFILSSFYEGLPMVFSEAVMAGVPIVSVSIDGPTEFLNQGFGKVVSNSVTGIYDGITMLANKEVKPASLVKLSEFNSNALTEFDDILK</sequence>
<gene>
    <name evidence="2" type="ORF">JCM19232_1443</name>
</gene>
<dbReference type="InterPro" id="IPR001296">
    <property type="entry name" value="Glyco_trans_1"/>
</dbReference>
<evidence type="ECO:0000313" key="2">
    <source>
        <dbReference type="EMBL" id="GAM63296.1"/>
    </source>
</evidence>
<dbReference type="Pfam" id="PF00534">
    <property type="entry name" value="Glycos_transf_1"/>
    <property type="match status" value="1"/>
</dbReference>
<dbReference type="PANTHER" id="PTHR12526:SF630">
    <property type="entry name" value="GLYCOSYLTRANSFERASE"/>
    <property type="match status" value="1"/>
</dbReference>
<dbReference type="Gene3D" id="3.40.50.2000">
    <property type="entry name" value="Glycogen Phosphorylase B"/>
    <property type="match status" value="2"/>
</dbReference>
<dbReference type="EMBL" id="BBSA01000008">
    <property type="protein sequence ID" value="GAM63296.1"/>
    <property type="molecule type" value="Genomic_DNA"/>
</dbReference>
<comment type="caution">
    <text evidence="2">The sequence shown here is derived from an EMBL/GenBank/DDBJ whole genome shotgun (WGS) entry which is preliminary data.</text>
</comment>
<feature type="domain" description="Glycosyl transferase family 1" evidence="1">
    <location>
        <begin position="84"/>
        <end position="226"/>
    </location>
</feature>